<reference evidence="2" key="1">
    <citation type="submission" date="2022-12" db="EMBL/GenBank/DDBJ databases">
        <authorList>
            <person name="Mo P."/>
        </authorList>
    </citation>
    <scope>NUCLEOTIDE SEQUENCE [LARGE SCALE GENOMIC DNA]</scope>
    <source>
        <strain evidence="2">HUAS 3-15</strain>
    </source>
</reference>
<sequence>MPAPPTGRPDTELAIPALNEAGHATSPYPTSTVTLTGGQRLGVQLVDSMTAWELTATGDGAVVRRGPDVVTEPCPQDSIGCPGVDQTFTAVAPGTTTLTWTFVDRGKCLGSSPNPSLGCGRVTKSIQVTVH</sequence>
<name>A0ABY7QB61_9ACTN</name>
<protein>
    <recommendedName>
        <fullName evidence="3">Proteinase inhibitor I42 chagasin domain-containing protein</fullName>
    </recommendedName>
</protein>
<evidence type="ECO:0000313" key="2">
    <source>
        <dbReference type="Proteomes" id="UP001212821"/>
    </source>
</evidence>
<dbReference type="Proteomes" id="UP001212821">
    <property type="component" value="Chromosome"/>
</dbReference>
<accession>A0ABY7QB61</accession>
<evidence type="ECO:0008006" key="3">
    <source>
        <dbReference type="Google" id="ProtNLM"/>
    </source>
</evidence>
<evidence type="ECO:0000313" key="1">
    <source>
        <dbReference type="EMBL" id="WBP89983.1"/>
    </source>
</evidence>
<organism evidence="1 2">
    <name type="scientific">Kitasatospora cathayae</name>
    <dbReference type="NCBI Taxonomy" id="3004092"/>
    <lineage>
        <taxon>Bacteria</taxon>
        <taxon>Bacillati</taxon>
        <taxon>Actinomycetota</taxon>
        <taxon>Actinomycetes</taxon>
        <taxon>Kitasatosporales</taxon>
        <taxon>Streptomycetaceae</taxon>
        <taxon>Kitasatospora</taxon>
    </lineage>
</organism>
<proteinExistence type="predicted"/>
<dbReference type="EMBL" id="CP115450">
    <property type="protein sequence ID" value="WBP89983.1"/>
    <property type="molecule type" value="Genomic_DNA"/>
</dbReference>
<gene>
    <name evidence="1" type="ORF">O1G21_31825</name>
</gene>
<dbReference type="RefSeq" id="WP_270148505.1">
    <property type="nucleotide sequence ID" value="NZ_CP115450.1"/>
</dbReference>
<keyword evidence="2" id="KW-1185">Reference proteome</keyword>